<gene>
    <name evidence="2" type="ORF">JOE66_003149</name>
</gene>
<keyword evidence="3" id="KW-1185">Reference proteome</keyword>
<proteinExistence type="predicted"/>
<evidence type="ECO:0000313" key="3">
    <source>
        <dbReference type="Proteomes" id="UP000776164"/>
    </source>
</evidence>
<accession>A0ABS2L8V2</accession>
<organism evidence="2 3">
    <name type="scientific">Subtercola frigoramans</name>
    <dbReference type="NCBI Taxonomy" id="120298"/>
    <lineage>
        <taxon>Bacteria</taxon>
        <taxon>Bacillati</taxon>
        <taxon>Actinomycetota</taxon>
        <taxon>Actinomycetes</taxon>
        <taxon>Micrococcales</taxon>
        <taxon>Microbacteriaceae</taxon>
        <taxon>Subtercola</taxon>
    </lineage>
</organism>
<evidence type="ECO:0000256" key="1">
    <source>
        <dbReference type="SAM" id="SignalP"/>
    </source>
</evidence>
<comment type="caution">
    <text evidence="2">The sequence shown here is derived from an EMBL/GenBank/DDBJ whole genome shotgun (WGS) entry which is preliminary data.</text>
</comment>
<keyword evidence="1" id="KW-0732">Signal</keyword>
<dbReference type="EMBL" id="JAFBBU010000001">
    <property type="protein sequence ID" value="MBM7473515.1"/>
    <property type="molecule type" value="Genomic_DNA"/>
</dbReference>
<evidence type="ECO:0000313" key="2">
    <source>
        <dbReference type="EMBL" id="MBM7473515.1"/>
    </source>
</evidence>
<sequence length="165" mass="17590">MKNRTQVGAVTGGVIALAMASAWLSTAAQAGQVGTQPDLVTSQSEFDAEYAAALDRLPFAFPSSETGSDPSKAPDLGEAFAEPGVAENEANLSWLCSWEGEYLMAQQSGEKARSEVALSMIGQWPTLPWVADHFLDPDHGWNHDVLDPARAGDSAGIARDFHNCR</sequence>
<protein>
    <submittedName>
        <fullName evidence="2">Uncharacterized protein</fullName>
    </submittedName>
</protein>
<feature type="chain" id="PRO_5047093391" evidence="1">
    <location>
        <begin position="31"/>
        <end position="165"/>
    </location>
</feature>
<dbReference type="RefSeq" id="WP_205111048.1">
    <property type="nucleotide sequence ID" value="NZ_BAAAHT010000001.1"/>
</dbReference>
<dbReference type="Proteomes" id="UP000776164">
    <property type="component" value="Unassembled WGS sequence"/>
</dbReference>
<name>A0ABS2L8V2_9MICO</name>
<reference evidence="2 3" key="1">
    <citation type="submission" date="2021-01" db="EMBL/GenBank/DDBJ databases">
        <title>Sequencing the genomes of 1000 actinobacteria strains.</title>
        <authorList>
            <person name="Klenk H.-P."/>
        </authorList>
    </citation>
    <scope>NUCLEOTIDE SEQUENCE [LARGE SCALE GENOMIC DNA]</scope>
    <source>
        <strain evidence="2 3">DSM 13057</strain>
    </source>
</reference>
<feature type="signal peptide" evidence="1">
    <location>
        <begin position="1"/>
        <end position="30"/>
    </location>
</feature>